<comment type="caution">
    <text evidence="1">The sequence shown here is derived from an EMBL/GenBank/DDBJ whole genome shotgun (WGS) entry which is preliminary data.</text>
</comment>
<proteinExistence type="predicted"/>
<organism evidence="1 2">
    <name type="scientific">Sporanaerobium hydrogeniformans</name>
    <dbReference type="NCBI Taxonomy" id="3072179"/>
    <lineage>
        <taxon>Bacteria</taxon>
        <taxon>Bacillati</taxon>
        <taxon>Bacillota</taxon>
        <taxon>Clostridia</taxon>
        <taxon>Lachnospirales</taxon>
        <taxon>Lachnospiraceae</taxon>
        <taxon>Sporanaerobium</taxon>
    </lineage>
</organism>
<gene>
    <name evidence="1" type="ORF">CS063_08730</name>
</gene>
<accession>A0AC61DDJ1</accession>
<evidence type="ECO:0000313" key="1">
    <source>
        <dbReference type="EMBL" id="PHV70838.1"/>
    </source>
</evidence>
<evidence type="ECO:0000313" key="2">
    <source>
        <dbReference type="Proteomes" id="UP000224460"/>
    </source>
</evidence>
<dbReference type="Proteomes" id="UP000224460">
    <property type="component" value="Unassembled WGS sequence"/>
</dbReference>
<dbReference type="EMBL" id="PEDL01000007">
    <property type="protein sequence ID" value="PHV70838.1"/>
    <property type="molecule type" value="Genomic_DNA"/>
</dbReference>
<reference evidence="1" key="1">
    <citation type="submission" date="2017-10" db="EMBL/GenBank/DDBJ databases">
        <title>Genome sequence of cellulolytic Lachnospiraceae bacterium XHS1971 isolated from hotspring sediment.</title>
        <authorList>
            <person name="Vasudevan G."/>
            <person name="Joshi A.J."/>
            <person name="Hivarkar S."/>
            <person name="Lanjekar V.B."/>
            <person name="Dhakephalkar P.K."/>
            <person name="Dagar S."/>
        </authorList>
    </citation>
    <scope>NUCLEOTIDE SEQUENCE</scope>
    <source>
        <strain evidence="1">XHS1971</strain>
    </source>
</reference>
<name>A0AC61DDJ1_9FIRM</name>
<sequence length="61" mass="7177">MSFQDIVKQFVTDITYEAAQQKGKKKSRSPRAFWGEFTQGLDEMETYLQEKTKPFHSSSKR</sequence>
<keyword evidence="2" id="KW-1185">Reference proteome</keyword>
<protein>
    <submittedName>
        <fullName evidence="1">Uncharacterized protein</fullName>
    </submittedName>
</protein>